<feature type="compositionally biased region" description="Low complexity" evidence="4">
    <location>
        <begin position="155"/>
        <end position="169"/>
    </location>
</feature>
<organism evidence="5 6">
    <name type="scientific">Sphaerisporangium rufum</name>
    <dbReference type="NCBI Taxonomy" id="1381558"/>
    <lineage>
        <taxon>Bacteria</taxon>
        <taxon>Bacillati</taxon>
        <taxon>Actinomycetota</taxon>
        <taxon>Actinomycetes</taxon>
        <taxon>Streptosporangiales</taxon>
        <taxon>Streptosporangiaceae</taxon>
        <taxon>Sphaerisporangium</taxon>
    </lineage>
</organism>
<dbReference type="Gene3D" id="3.90.550.10">
    <property type="entry name" value="Spore Coat Polysaccharide Biosynthesis Protein SpsA, Chain A"/>
    <property type="match status" value="1"/>
</dbReference>
<evidence type="ECO:0000256" key="2">
    <source>
        <dbReference type="ARBA" id="ARBA00022741"/>
    </source>
</evidence>
<gene>
    <name evidence="5" type="ORF">Sru01_51270</name>
</gene>
<keyword evidence="6" id="KW-1185">Reference proteome</keyword>
<dbReference type="InterPro" id="IPR029044">
    <property type="entry name" value="Nucleotide-diphossugar_trans"/>
</dbReference>
<evidence type="ECO:0000256" key="1">
    <source>
        <dbReference type="ARBA" id="ARBA00022598"/>
    </source>
</evidence>
<dbReference type="GO" id="GO:0004812">
    <property type="term" value="F:aminoacyl-tRNA ligase activity"/>
    <property type="evidence" value="ECO:0007669"/>
    <property type="project" value="InterPro"/>
</dbReference>
<keyword evidence="1" id="KW-0436">Ligase</keyword>
<reference evidence="5" key="1">
    <citation type="submission" date="2021-01" db="EMBL/GenBank/DDBJ databases">
        <title>Whole genome shotgun sequence of Sphaerisporangium rufum NBRC 109079.</title>
        <authorList>
            <person name="Komaki H."/>
            <person name="Tamura T."/>
        </authorList>
    </citation>
    <scope>NUCLEOTIDE SEQUENCE</scope>
    <source>
        <strain evidence="5">NBRC 109079</strain>
    </source>
</reference>
<dbReference type="InterPro" id="IPR009080">
    <property type="entry name" value="tRNAsynth_Ia_anticodon-bd"/>
</dbReference>
<accession>A0A919V796</accession>
<dbReference type="Gene3D" id="1.20.120.1910">
    <property type="entry name" value="Cysteine-tRNA ligase, C-terminal anti-codon recognition domain"/>
    <property type="match status" value="1"/>
</dbReference>
<protein>
    <submittedName>
        <fullName evidence="5">Uncharacterized protein</fullName>
    </submittedName>
</protein>
<evidence type="ECO:0000256" key="3">
    <source>
        <dbReference type="ARBA" id="ARBA00022840"/>
    </source>
</evidence>
<feature type="compositionally biased region" description="Basic and acidic residues" evidence="4">
    <location>
        <begin position="110"/>
        <end position="140"/>
    </location>
</feature>
<evidence type="ECO:0000313" key="6">
    <source>
        <dbReference type="Proteomes" id="UP000655287"/>
    </source>
</evidence>
<proteinExistence type="predicted"/>
<dbReference type="GO" id="GO:0005524">
    <property type="term" value="F:ATP binding"/>
    <property type="evidence" value="ECO:0007669"/>
    <property type="project" value="UniProtKB-KW"/>
</dbReference>
<dbReference type="EMBL" id="BOOU01000068">
    <property type="protein sequence ID" value="GII80145.1"/>
    <property type="molecule type" value="Genomic_DNA"/>
</dbReference>
<evidence type="ECO:0000313" key="5">
    <source>
        <dbReference type="EMBL" id="GII80145.1"/>
    </source>
</evidence>
<evidence type="ECO:0000256" key="4">
    <source>
        <dbReference type="SAM" id="MobiDB-lite"/>
    </source>
</evidence>
<dbReference type="Proteomes" id="UP000655287">
    <property type="component" value="Unassembled WGS sequence"/>
</dbReference>
<comment type="caution">
    <text evidence="5">The sequence shown here is derived from an EMBL/GenBank/DDBJ whole genome shotgun (WGS) entry which is preliminary data.</text>
</comment>
<dbReference type="CDD" id="cd00761">
    <property type="entry name" value="Glyco_tranf_GTA_type"/>
    <property type="match status" value="1"/>
</dbReference>
<dbReference type="SUPFAM" id="SSF47323">
    <property type="entry name" value="Anticodon-binding domain of a subclass of class I aminoacyl-tRNA synthetases"/>
    <property type="match status" value="1"/>
</dbReference>
<dbReference type="AlphaFoldDB" id="A0A919V796"/>
<name>A0A919V796_9ACTN</name>
<sequence>MLRAGVGRAAIVTEPPNHVHGLAEQRAKARAEGDFATADVLRQEIEDAGWLVHDAAEGYELTSRPPFKVWPTVAAIPEPSGPAASEAPEAPQARTGPPAAGQGRSVDGLARADRLGPEGRPGVERDHEAGGAESTEERGQPEGGRPHPVAGRGGTASATGGAPGSPGAAEGTRTPAGTDAAARTGEAETGSDSAVASQVLWDSSLAASRLDEAISAAATTEERPERPARQVTVALLVDGAPDEVGRCLEALVTHTDAKIIALDLGDVDGAGRVLHEFAERHPERVQAWHVAETPHWQGGAAGWGASRNKLLALDGGDVHVVMETSTVLDGDAITPLVDSLGDGVSAAGWKGVDPDESGHDWHDAGPGQVRGLLGYLLAVRRDQALAAGGFPEKARYYRNADLEFSLRLPGRAVVPDAELPVHQERHRAYHDADPGYRDRESRRTYDRVLDLLRSADGG</sequence>
<feature type="region of interest" description="Disordered" evidence="4">
    <location>
        <begin position="78"/>
        <end position="195"/>
    </location>
</feature>
<feature type="compositionally biased region" description="Low complexity" evidence="4">
    <location>
        <begin position="78"/>
        <end position="93"/>
    </location>
</feature>
<dbReference type="SUPFAM" id="SSF53448">
    <property type="entry name" value="Nucleotide-diphospho-sugar transferases"/>
    <property type="match status" value="1"/>
</dbReference>
<dbReference type="GO" id="GO:0006418">
    <property type="term" value="P:tRNA aminoacylation for protein translation"/>
    <property type="evidence" value="ECO:0007669"/>
    <property type="project" value="InterPro"/>
</dbReference>
<keyword evidence="2" id="KW-0547">Nucleotide-binding</keyword>
<keyword evidence="3" id="KW-0067">ATP-binding</keyword>